<gene>
    <name evidence="11" type="ORF">METZ01_LOCUS381823</name>
</gene>
<evidence type="ECO:0000256" key="8">
    <source>
        <dbReference type="ARBA" id="ARBA00023186"/>
    </source>
</evidence>
<dbReference type="FunFam" id="2.10.230.10:FF:000002">
    <property type="entry name" value="Molecular chaperone DnaJ"/>
    <property type="match status" value="1"/>
</dbReference>
<keyword evidence="1" id="KW-0963">Cytoplasm</keyword>
<dbReference type="GO" id="GO:0005737">
    <property type="term" value="C:cytoplasm"/>
    <property type="evidence" value="ECO:0007669"/>
    <property type="project" value="TreeGrafter"/>
</dbReference>
<dbReference type="InterPro" id="IPR001305">
    <property type="entry name" value="HSP_DnaJ_Cys-rich_dom"/>
</dbReference>
<dbReference type="PROSITE" id="PS50076">
    <property type="entry name" value="DNAJ_2"/>
    <property type="match status" value="1"/>
</dbReference>
<organism evidence="11">
    <name type="scientific">marine metagenome</name>
    <dbReference type="NCBI Taxonomy" id="408172"/>
    <lineage>
        <taxon>unclassified sequences</taxon>
        <taxon>metagenomes</taxon>
        <taxon>ecological metagenomes</taxon>
    </lineage>
</organism>
<evidence type="ECO:0000256" key="6">
    <source>
        <dbReference type="ARBA" id="ARBA00022833"/>
    </source>
</evidence>
<dbReference type="SMART" id="SM00271">
    <property type="entry name" value="DnaJ"/>
    <property type="match status" value="1"/>
</dbReference>
<keyword evidence="2" id="KW-0235">DNA replication</keyword>
<dbReference type="Gene3D" id="1.10.287.110">
    <property type="entry name" value="DnaJ domain"/>
    <property type="match status" value="1"/>
</dbReference>
<dbReference type="InterPro" id="IPR008971">
    <property type="entry name" value="HSP40/DnaJ_pept-bd"/>
</dbReference>
<keyword evidence="3" id="KW-0479">Metal-binding</keyword>
<feature type="non-terminal residue" evidence="11">
    <location>
        <position position="236"/>
    </location>
</feature>
<feature type="domain" description="J" evidence="9">
    <location>
        <begin position="4"/>
        <end position="69"/>
    </location>
</feature>
<dbReference type="SUPFAM" id="SSF49493">
    <property type="entry name" value="HSP40/DnaJ peptide-binding domain"/>
    <property type="match status" value="1"/>
</dbReference>
<evidence type="ECO:0000259" key="9">
    <source>
        <dbReference type="PROSITE" id="PS50076"/>
    </source>
</evidence>
<dbReference type="Pfam" id="PF00226">
    <property type="entry name" value="DnaJ"/>
    <property type="match status" value="1"/>
</dbReference>
<dbReference type="InterPro" id="IPR002939">
    <property type="entry name" value="DnaJ_C"/>
</dbReference>
<evidence type="ECO:0008006" key="12">
    <source>
        <dbReference type="Google" id="ProtNLM"/>
    </source>
</evidence>
<keyword evidence="7" id="KW-0346">Stress response</keyword>
<evidence type="ECO:0000256" key="7">
    <source>
        <dbReference type="ARBA" id="ARBA00023016"/>
    </source>
</evidence>
<dbReference type="SUPFAM" id="SSF46565">
    <property type="entry name" value="Chaperone J-domain"/>
    <property type="match status" value="1"/>
</dbReference>
<reference evidence="11" key="1">
    <citation type="submission" date="2018-05" db="EMBL/GenBank/DDBJ databases">
        <authorList>
            <person name="Lanie J.A."/>
            <person name="Ng W.-L."/>
            <person name="Kazmierczak K.M."/>
            <person name="Andrzejewski T.M."/>
            <person name="Davidsen T.M."/>
            <person name="Wayne K.J."/>
            <person name="Tettelin H."/>
            <person name="Glass J.I."/>
            <person name="Rusch D."/>
            <person name="Podicherti R."/>
            <person name="Tsui H.-C.T."/>
            <person name="Winkler M.E."/>
        </authorList>
    </citation>
    <scope>NUCLEOTIDE SEQUENCE</scope>
</reference>
<dbReference type="InterPro" id="IPR018253">
    <property type="entry name" value="DnaJ_domain_CS"/>
</dbReference>
<sequence length="236" mass="25478">MSSDPYEVLQVQRNASTEEIKRSYRRLAREYHPDANPDDPEAEEKFKEVAFAYEVLSDPEKRSRYDRFGDVGSASSMGDPFGGIGDIFESFFGSGFSQSRRRTGPMQGQDLETLLNLEFAEAVFGCEKEIEIKTALACNTCEATGASKGSSRDTCDSCNGSGQVQQVRQSLLGQMMTSVACNACGGMGWVIPDPCEECGGEGRNVVNDSFSVQVTAGVDDGTTLRLTGRGAVGPWG</sequence>
<evidence type="ECO:0000256" key="1">
    <source>
        <dbReference type="ARBA" id="ARBA00022490"/>
    </source>
</evidence>
<feature type="domain" description="CR-type" evidence="10">
    <location>
        <begin position="125"/>
        <end position="207"/>
    </location>
</feature>
<dbReference type="PANTHER" id="PTHR43096">
    <property type="entry name" value="DNAJ HOMOLOG 1, MITOCHONDRIAL-RELATED"/>
    <property type="match status" value="1"/>
</dbReference>
<evidence type="ECO:0000259" key="10">
    <source>
        <dbReference type="PROSITE" id="PS51188"/>
    </source>
</evidence>
<keyword evidence="5" id="KW-0863">Zinc-finger</keyword>
<dbReference type="PANTHER" id="PTHR43096:SF48">
    <property type="entry name" value="CHAPERONE PROTEIN DNAJ"/>
    <property type="match status" value="1"/>
</dbReference>
<evidence type="ECO:0000313" key="11">
    <source>
        <dbReference type="EMBL" id="SVD28969.1"/>
    </source>
</evidence>
<dbReference type="Pfam" id="PF01556">
    <property type="entry name" value="DnaJ_C"/>
    <property type="match status" value="1"/>
</dbReference>
<dbReference type="PROSITE" id="PS51188">
    <property type="entry name" value="ZF_CR"/>
    <property type="match status" value="1"/>
</dbReference>
<dbReference type="GO" id="GO:0008270">
    <property type="term" value="F:zinc ion binding"/>
    <property type="evidence" value="ECO:0007669"/>
    <property type="project" value="UniProtKB-KW"/>
</dbReference>
<protein>
    <recommendedName>
        <fullName evidence="12">J domain-containing protein</fullName>
    </recommendedName>
</protein>
<dbReference type="Pfam" id="PF00684">
    <property type="entry name" value="DnaJ_CXXCXGXG"/>
    <property type="match status" value="1"/>
</dbReference>
<accession>A0A382U3R5</accession>
<name>A0A382U3R5_9ZZZZ</name>
<dbReference type="GO" id="GO:0051082">
    <property type="term" value="F:unfolded protein binding"/>
    <property type="evidence" value="ECO:0007669"/>
    <property type="project" value="InterPro"/>
</dbReference>
<dbReference type="InterPro" id="IPR036410">
    <property type="entry name" value="HSP_DnaJ_Cys-rich_dom_sf"/>
</dbReference>
<evidence type="ECO:0000256" key="4">
    <source>
        <dbReference type="ARBA" id="ARBA00022737"/>
    </source>
</evidence>
<dbReference type="SUPFAM" id="SSF57938">
    <property type="entry name" value="DnaJ/Hsp40 cysteine-rich domain"/>
    <property type="match status" value="1"/>
</dbReference>
<evidence type="ECO:0000256" key="5">
    <source>
        <dbReference type="ARBA" id="ARBA00022771"/>
    </source>
</evidence>
<dbReference type="PRINTS" id="PR00625">
    <property type="entry name" value="JDOMAIN"/>
</dbReference>
<proteinExistence type="predicted"/>
<evidence type="ECO:0000256" key="2">
    <source>
        <dbReference type="ARBA" id="ARBA00022705"/>
    </source>
</evidence>
<evidence type="ECO:0000256" key="3">
    <source>
        <dbReference type="ARBA" id="ARBA00022723"/>
    </source>
</evidence>
<dbReference type="InterPro" id="IPR001623">
    <property type="entry name" value="DnaJ_domain"/>
</dbReference>
<dbReference type="GO" id="GO:0031072">
    <property type="term" value="F:heat shock protein binding"/>
    <property type="evidence" value="ECO:0007669"/>
    <property type="project" value="InterPro"/>
</dbReference>
<dbReference type="Gene3D" id="2.60.260.20">
    <property type="entry name" value="Urease metallochaperone UreE, N-terminal domain"/>
    <property type="match status" value="1"/>
</dbReference>
<dbReference type="EMBL" id="UINC01141310">
    <property type="protein sequence ID" value="SVD28969.1"/>
    <property type="molecule type" value="Genomic_DNA"/>
</dbReference>
<keyword evidence="4" id="KW-0677">Repeat</keyword>
<dbReference type="CDD" id="cd10719">
    <property type="entry name" value="DnaJ_zf"/>
    <property type="match status" value="1"/>
</dbReference>
<keyword evidence="6" id="KW-0862">Zinc</keyword>
<dbReference type="Gene3D" id="2.10.230.10">
    <property type="entry name" value="Heat shock protein DnaJ, cysteine-rich domain"/>
    <property type="match status" value="1"/>
</dbReference>
<dbReference type="CDD" id="cd06257">
    <property type="entry name" value="DnaJ"/>
    <property type="match status" value="1"/>
</dbReference>
<dbReference type="GO" id="GO:0006260">
    <property type="term" value="P:DNA replication"/>
    <property type="evidence" value="ECO:0007669"/>
    <property type="project" value="UniProtKB-KW"/>
</dbReference>
<keyword evidence="8" id="KW-0143">Chaperone</keyword>
<dbReference type="InterPro" id="IPR036869">
    <property type="entry name" value="J_dom_sf"/>
</dbReference>
<dbReference type="AlphaFoldDB" id="A0A382U3R5"/>
<dbReference type="PROSITE" id="PS00636">
    <property type="entry name" value="DNAJ_1"/>
    <property type="match status" value="1"/>
</dbReference>
<dbReference type="GO" id="GO:0042026">
    <property type="term" value="P:protein refolding"/>
    <property type="evidence" value="ECO:0007669"/>
    <property type="project" value="TreeGrafter"/>
</dbReference>